<reference evidence="3" key="1">
    <citation type="journal article" date="2014" name="Nat. Genet.">
        <title>The genome of the stress-tolerant wild tomato species Solanum pennellii.</title>
        <authorList>
            <person name="Bolger A."/>
            <person name="Scossa F."/>
            <person name="Bolger M.E."/>
            <person name="Lanz C."/>
            <person name="Maumus F."/>
            <person name="Tohge T."/>
            <person name="Quesneville H."/>
            <person name="Alseekh S."/>
            <person name="Sorensen I."/>
            <person name="Lichtenstein G."/>
            <person name="Fich E.A."/>
            <person name="Conte M."/>
            <person name="Keller H."/>
            <person name="Schneeberger K."/>
            <person name="Schwacke R."/>
            <person name="Ofner I."/>
            <person name="Vrebalov J."/>
            <person name="Xu Y."/>
            <person name="Osorio S."/>
            <person name="Aflitos S.A."/>
            <person name="Schijlen E."/>
            <person name="Jimenez-Gomez J.M."/>
            <person name="Ryngajllo M."/>
            <person name="Kimura S."/>
            <person name="Kumar R."/>
            <person name="Koenig D."/>
            <person name="Headland L.R."/>
            <person name="Maloof J.N."/>
            <person name="Sinha N."/>
            <person name="van Ham R.C."/>
            <person name="Lankhorst R.K."/>
            <person name="Mao L."/>
            <person name="Vogel A."/>
            <person name="Arsova B."/>
            <person name="Panstruga R."/>
            <person name="Fei Z."/>
            <person name="Rose J.K."/>
            <person name="Zamir D."/>
            <person name="Carrari F."/>
            <person name="Giovannoni J.J."/>
            <person name="Weigel D."/>
            <person name="Usadel B."/>
            <person name="Fernie A.R."/>
        </authorList>
    </citation>
    <scope>NUCLEOTIDE SEQUENCE [LARGE SCALE GENOMIC DNA]</scope>
    <source>
        <strain evidence="3">cv. LA0716</strain>
    </source>
</reference>
<gene>
    <name evidence="4" type="primary">LOC107021658</name>
</gene>
<proteinExistence type="predicted"/>
<reference evidence="4" key="2">
    <citation type="submission" date="2025-08" db="UniProtKB">
        <authorList>
            <consortium name="RefSeq"/>
        </authorList>
    </citation>
    <scope>IDENTIFICATION</scope>
</reference>
<dbReference type="NCBIfam" id="TIGR01640">
    <property type="entry name" value="F_box_assoc_1"/>
    <property type="match status" value="1"/>
</dbReference>
<dbReference type="Proteomes" id="UP000694930">
    <property type="component" value="Chromosome 1"/>
</dbReference>
<organism evidence="3 4">
    <name type="scientific">Solanum pennellii</name>
    <name type="common">Tomato</name>
    <name type="synonym">Lycopersicon pennellii</name>
    <dbReference type="NCBI Taxonomy" id="28526"/>
    <lineage>
        <taxon>Eukaryota</taxon>
        <taxon>Viridiplantae</taxon>
        <taxon>Streptophyta</taxon>
        <taxon>Embryophyta</taxon>
        <taxon>Tracheophyta</taxon>
        <taxon>Spermatophyta</taxon>
        <taxon>Magnoliopsida</taxon>
        <taxon>eudicotyledons</taxon>
        <taxon>Gunneridae</taxon>
        <taxon>Pentapetalae</taxon>
        <taxon>asterids</taxon>
        <taxon>lamiids</taxon>
        <taxon>Solanales</taxon>
        <taxon>Solanaceae</taxon>
        <taxon>Solanoideae</taxon>
        <taxon>Solaneae</taxon>
        <taxon>Solanum</taxon>
        <taxon>Solanum subgen. Lycopersicon</taxon>
    </lineage>
</organism>
<accession>A0ABM1V187</accession>
<name>A0ABM1V187_SOLPN</name>
<dbReference type="InterPro" id="IPR005162">
    <property type="entry name" value="Retrotrans_gag_dom"/>
</dbReference>
<dbReference type="InterPro" id="IPR017451">
    <property type="entry name" value="F-box-assoc_interact_dom"/>
</dbReference>
<dbReference type="InterPro" id="IPR006527">
    <property type="entry name" value="F-box-assoc_dom_typ1"/>
</dbReference>
<protein>
    <submittedName>
        <fullName evidence="4">Uncharacterized protein LOC107021658</fullName>
    </submittedName>
</protein>
<dbReference type="GeneID" id="107021658"/>
<evidence type="ECO:0000259" key="2">
    <source>
        <dbReference type="Pfam" id="PF07734"/>
    </source>
</evidence>
<dbReference type="RefSeq" id="XP_027769505.1">
    <property type="nucleotide sequence ID" value="XM_027913704.1"/>
</dbReference>
<feature type="domain" description="F-box associated beta-propeller type 1" evidence="2">
    <location>
        <begin position="5"/>
        <end position="126"/>
    </location>
</feature>
<evidence type="ECO:0000313" key="4">
    <source>
        <dbReference type="RefSeq" id="XP_027769505.1"/>
    </source>
</evidence>
<dbReference type="Pfam" id="PF07734">
    <property type="entry name" value="FBA_1"/>
    <property type="match status" value="1"/>
</dbReference>
<keyword evidence="3" id="KW-1185">Reference proteome</keyword>
<dbReference type="PANTHER" id="PTHR33223:SF11">
    <property type="entry name" value="ELEMENT PROTEIN, PUTATIVE-RELATED"/>
    <property type="match status" value="1"/>
</dbReference>
<feature type="domain" description="Retrotransposon gag" evidence="1">
    <location>
        <begin position="175"/>
        <end position="229"/>
    </location>
</feature>
<evidence type="ECO:0000313" key="3">
    <source>
        <dbReference type="Proteomes" id="UP000694930"/>
    </source>
</evidence>
<dbReference type="Pfam" id="PF03732">
    <property type="entry name" value="Retrotrans_gag"/>
    <property type="match status" value="1"/>
</dbReference>
<sequence length="244" mass="28397">MGPYNGLVVLSDDEHVVLLNPSTRKYTLLQPSPFEICPPWFDHYIRGLGFGIDLTMNDYKFVRNNEISSDPSKDPCMRGNKVEVYELNIDAWREEYYEEEKLPSVNWSPCSELFYKGVCHWFASGDGELHAATLAIKRLFGGFSHEDPHEHIRNFVDIFRPFSFKNISQESVWLKLFTFSLMGEARKWLSEKPRASITSWEDIITTFQVRFFPPLKIMILQDNIQSFKRLAASQSMRFGYNLGS</sequence>
<dbReference type="PANTHER" id="PTHR33223">
    <property type="entry name" value="CCHC-TYPE DOMAIN-CONTAINING PROTEIN"/>
    <property type="match status" value="1"/>
</dbReference>
<evidence type="ECO:0000259" key="1">
    <source>
        <dbReference type="Pfam" id="PF03732"/>
    </source>
</evidence>